<dbReference type="SMART" id="SM00354">
    <property type="entry name" value="HTH_LACI"/>
    <property type="match status" value="1"/>
</dbReference>
<protein>
    <submittedName>
        <fullName evidence="5">Ribose operon repressor</fullName>
    </submittedName>
</protein>
<dbReference type="SUPFAM" id="SSF53822">
    <property type="entry name" value="Periplasmic binding protein-like I"/>
    <property type="match status" value="1"/>
</dbReference>
<dbReference type="EMBL" id="CDGG01000001">
    <property type="protein sequence ID" value="CEI84015.1"/>
    <property type="molecule type" value="Genomic_DNA"/>
</dbReference>
<dbReference type="InterPro" id="IPR000843">
    <property type="entry name" value="HTH_LacI"/>
</dbReference>
<accession>A0A0A1MF44</accession>
<evidence type="ECO:0000313" key="5">
    <source>
        <dbReference type="EMBL" id="CEI84015.1"/>
    </source>
</evidence>
<dbReference type="InterPro" id="IPR046335">
    <property type="entry name" value="LacI/GalR-like_sensor"/>
</dbReference>
<dbReference type="RefSeq" id="WP_042534572.1">
    <property type="nucleotide sequence ID" value="NZ_CAXOIH010000001.1"/>
</dbReference>
<dbReference type="GO" id="GO:0003700">
    <property type="term" value="F:DNA-binding transcription factor activity"/>
    <property type="evidence" value="ECO:0007669"/>
    <property type="project" value="TreeGrafter"/>
</dbReference>
<dbReference type="GO" id="GO:0000976">
    <property type="term" value="F:transcription cis-regulatory region binding"/>
    <property type="evidence" value="ECO:0007669"/>
    <property type="project" value="TreeGrafter"/>
</dbReference>
<proteinExistence type="predicted"/>
<reference evidence="5 6" key="1">
    <citation type="submission" date="2014-11" db="EMBL/GenBank/DDBJ databases">
        <authorList>
            <person name="Urmite Genomes Urmite Genomes"/>
        </authorList>
    </citation>
    <scope>NUCLEOTIDE SEQUENCE [LARGE SCALE GENOMIC DNA]</scope>
    <source>
        <strain evidence="5 6">Oc5</strain>
    </source>
</reference>
<keyword evidence="3" id="KW-0804">Transcription</keyword>
<evidence type="ECO:0000256" key="2">
    <source>
        <dbReference type="ARBA" id="ARBA00023125"/>
    </source>
</evidence>
<dbReference type="PANTHER" id="PTHR30146">
    <property type="entry name" value="LACI-RELATED TRANSCRIPTIONAL REPRESSOR"/>
    <property type="match status" value="1"/>
</dbReference>
<organism evidence="5 6">
    <name type="scientific">Oceanobacillus oncorhynchi</name>
    <dbReference type="NCBI Taxonomy" id="545501"/>
    <lineage>
        <taxon>Bacteria</taxon>
        <taxon>Bacillati</taxon>
        <taxon>Bacillota</taxon>
        <taxon>Bacilli</taxon>
        <taxon>Bacillales</taxon>
        <taxon>Bacillaceae</taxon>
        <taxon>Oceanobacillus</taxon>
    </lineage>
</organism>
<dbReference type="STRING" id="545501.BN997_03948"/>
<dbReference type="Gene3D" id="1.10.260.40">
    <property type="entry name" value="lambda repressor-like DNA-binding domains"/>
    <property type="match status" value="1"/>
</dbReference>
<dbReference type="Pfam" id="PF00356">
    <property type="entry name" value="LacI"/>
    <property type="match status" value="1"/>
</dbReference>
<dbReference type="OrthoDB" id="9775106at2"/>
<sequence>MTTLKEVAKLANVHPSVVSRVLNKDNTLNIKEETRTRINEAINELNYSPNSAARSLKTNQSRMIGMAIPDFNNPVYSSIIHGAEDHAAMEGYHLLVYSMKQKGLGKDFFSKLLKERIDGLLIATSDINNKHILSLNETKKPFVLVNRMIQDVENYVILDDERGGKLATKHLIDLGHRHIAHITGPLYTGTALKRFQGYREMLQEKNIPFEVKYVQESDYTMEGGYQSMEKLLELDSPPTAIFAANVMVAMGAIKAIHDNGFQVPADFSVIGIHDVFFASGLSPSLTTVDMPLYEMGSRAVAQLINAISERKLKFPGETIDGANLIPRESTRSLLDE</sequence>
<evidence type="ECO:0000256" key="3">
    <source>
        <dbReference type="ARBA" id="ARBA00023163"/>
    </source>
</evidence>
<gene>
    <name evidence="5" type="primary">rbsR_2</name>
    <name evidence="5" type="ORF">BN997_03948</name>
</gene>
<keyword evidence="1" id="KW-0805">Transcription regulation</keyword>
<dbReference type="SUPFAM" id="SSF47413">
    <property type="entry name" value="lambda repressor-like DNA-binding domains"/>
    <property type="match status" value="1"/>
</dbReference>
<evidence type="ECO:0000259" key="4">
    <source>
        <dbReference type="PROSITE" id="PS50932"/>
    </source>
</evidence>
<keyword evidence="2" id="KW-0238">DNA-binding</keyword>
<evidence type="ECO:0000256" key="1">
    <source>
        <dbReference type="ARBA" id="ARBA00023015"/>
    </source>
</evidence>
<dbReference type="InterPro" id="IPR028082">
    <property type="entry name" value="Peripla_BP_I"/>
</dbReference>
<dbReference type="PANTHER" id="PTHR30146:SF109">
    <property type="entry name" value="HTH-TYPE TRANSCRIPTIONAL REGULATOR GALS"/>
    <property type="match status" value="1"/>
</dbReference>
<dbReference type="CDD" id="cd01392">
    <property type="entry name" value="HTH_LacI"/>
    <property type="match status" value="1"/>
</dbReference>
<keyword evidence="6" id="KW-1185">Reference proteome</keyword>
<dbReference type="Proteomes" id="UP000040453">
    <property type="component" value="Unassembled WGS sequence"/>
</dbReference>
<feature type="domain" description="HTH lacI-type" evidence="4">
    <location>
        <begin position="2"/>
        <end position="58"/>
    </location>
</feature>
<dbReference type="Gene3D" id="3.40.50.2300">
    <property type="match status" value="2"/>
</dbReference>
<dbReference type="Pfam" id="PF13377">
    <property type="entry name" value="Peripla_BP_3"/>
    <property type="match status" value="1"/>
</dbReference>
<dbReference type="InterPro" id="IPR010982">
    <property type="entry name" value="Lambda_DNA-bd_dom_sf"/>
</dbReference>
<dbReference type="PROSITE" id="PS50932">
    <property type="entry name" value="HTH_LACI_2"/>
    <property type="match status" value="1"/>
</dbReference>
<evidence type="ECO:0000313" key="6">
    <source>
        <dbReference type="Proteomes" id="UP000040453"/>
    </source>
</evidence>
<name>A0A0A1MF44_9BACI</name>
<dbReference type="AlphaFoldDB" id="A0A0A1MF44"/>
<dbReference type="CDD" id="cd06267">
    <property type="entry name" value="PBP1_LacI_sugar_binding-like"/>
    <property type="match status" value="1"/>
</dbReference>